<comment type="caution">
    <text evidence="1">The sequence shown here is derived from an EMBL/GenBank/DDBJ whole genome shotgun (WGS) entry which is preliminary data.</text>
</comment>
<proteinExistence type="predicted"/>
<gene>
    <name evidence="1" type="ORF">GCM10022378_14750</name>
</gene>
<reference evidence="2" key="1">
    <citation type="journal article" date="2019" name="Int. J. Syst. Evol. Microbiol.">
        <title>The Global Catalogue of Microorganisms (GCM) 10K type strain sequencing project: providing services to taxonomists for standard genome sequencing and annotation.</title>
        <authorList>
            <consortium name="The Broad Institute Genomics Platform"/>
            <consortium name="The Broad Institute Genome Sequencing Center for Infectious Disease"/>
            <person name="Wu L."/>
            <person name="Ma J."/>
        </authorList>
    </citation>
    <scope>NUCLEOTIDE SEQUENCE [LARGE SCALE GENOMIC DNA]</scope>
    <source>
        <strain evidence="2">JCM 16981</strain>
    </source>
</reference>
<protein>
    <recommendedName>
        <fullName evidence="3">DUF1798 domain-containing protein</fullName>
    </recommendedName>
</protein>
<evidence type="ECO:0008006" key="3">
    <source>
        <dbReference type="Google" id="ProtNLM"/>
    </source>
</evidence>
<dbReference type="EMBL" id="BAABCK010000023">
    <property type="protein sequence ID" value="GAA3725915.1"/>
    <property type="molecule type" value="Genomic_DNA"/>
</dbReference>
<organism evidence="1 2">
    <name type="scientific">Salinicoccus jeotgali</name>
    <dbReference type="NCBI Taxonomy" id="381634"/>
    <lineage>
        <taxon>Bacteria</taxon>
        <taxon>Bacillati</taxon>
        <taxon>Bacillota</taxon>
        <taxon>Bacilli</taxon>
        <taxon>Bacillales</taxon>
        <taxon>Staphylococcaceae</taxon>
        <taxon>Salinicoccus</taxon>
    </lineage>
</organism>
<accession>A0ABP7EYX1</accession>
<dbReference type="Proteomes" id="UP001500920">
    <property type="component" value="Unassembled WGS sequence"/>
</dbReference>
<name>A0ABP7EYX1_9STAP</name>
<evidence type="ECO:0000313" key="1">
    <source>
        <dbReference type="EMBL" id="GAA3725915.1"/>
    </source>
</evidence>
<dbReference type="InterPro" id="IPR023351">
    <property type="entry name" value="YppE-like_sf"/>
</dbReference>
<sequence>MSRNPSFSELRALLDEVARRYEKARAGYEFDFDEEIEPFLKGNEETVMSIRNMKTDFRFNAATRKKAEEEFMELLMACHMRRFSKKVYREKYKFLNMWLAHAEREALFGCGH</sequence>
<dbReference type="SUPFAM" id="SSF140415">
    <property type="entry name" value="YppE-like"/>
    <property type="match status" value="1"/>
</dbReference>
<dbReference type="Gene3D" id="1.20.120.440">
    <property type="entry name" value="YppE-like"/>
    <property type="match status" value="1"/>
</dbReference>
<evidence type="ECO:0000313" key="2">
    <source>
        <dbReference type="Proteomes" id="UP001500920"/>
    </source>
</evidence>
<dbReference type="RefSeq" id="WP_344703010.1">
    <property type="nucleotide sequence ID" value="NZ_BAABCK010000023.1"/>
</dbReference>
<keyword evidence="2" id="KW-1185">Reference proteome</keyword>